<organism evidence="5 6">
    <name type="scientific">Desulfamplus magnetovallimortis</name>
    <dbReference type="NCBI Taxonomy" id="1246637"/>
    <lineage>
        <taxon>Bacteria</taxon>
        <taxon>Pseudomonadati</taxon>
        <taxon>Thermodesulfobacteriota</taxon>
        <taxon>Desulfobacteria</taxon>
        <taxon>Desulfobacterales</taxon>
        <taxon>Desulfobacteraceae</taxon>
        <taxon>Desulfamplus</taxon>
    </lineage>
</organism>
<dbReference type="GO" id="GO:0051536">
    <property type="term" value="F:iron-sulfur cluster binding"/>
    <property type="evidence" value="ECO:0007669"/>
    <property type="project" value="UniProtKB-KW"/>
</dbReference>
<keyword evidence="1" id="KW-0479">Metal-binding</keyword>
<dbReference type="InterPro" id="IPR017900">
    <property type="entry name" value="4Fe4S_Fe_S_CS"/>
</dbReference>
<dbReference type="PROSITE" id="PS51379">
    <property type="entry name" value="4FE4S_FER_2"/>
    <property type="match status" value="2"/>
</dbReference>
<evidence type="ECO:0000256" key="1">
    <source>
        <dbReference type="ARBA" id="ARBA00022723"/>
    </source>
</evidence>
<dbReference type="Pfam" id="PF12838">
    <property type="entry name" value="Fer4_7"/>
    <property type="match status" value="1"/>
</dbReference>
<accession>A0A1W1H889</accession>
<dbReference type="EMBL" id="FWEV01000048">
    <property type="protein sequence ID" value="SLM28595.1"/>
    <property type="molecule type" value="Genomic_DNA"/>
</dbReference>
<evidence type="ECO:0000313" key="5">
    <source>
        <dbReference type="EMBL" id="SLM28595.1"/>
    </source>
</evidence>
<evidence type="ECO:0000313" key="6">
    <source>
        <dbReference type="Proteomes" id="UP000191931"/>
    </source>
</evidence>
<feature type="domain" description="4Fe-4S ferredoxin-type" evidence="4">
    <location>
        <begin position="279"/>
        <end position="308"/>
    </location>
</feature>
<reference evidence="5 6" key="1">
    <citation type="submission" date="2017-03" db="EMBL/GenBank/DDBJ databases">
        <authorList>
            <person name="Afonso C.L."/>
            <person name="Miller P.J."/>
            <person name="Scott M.A."/>
            <person name="Spackman E."/>
            <person name="Goraichik I."/>
            <person name="Dimitrov K.M."/>
            <person name="Suarez D.L."/>
            <person name="Swayne D.E."/>
        </authorList>
    </citation>
    <scope>NUCLEOTIDE SEQUENCE [LARGE SCALE GENOMIC DNA]</scope>
    <source>
        <strain evidence="5">PRJEB14757</strain>
    </source>
</reference>
<protein>
    <submittedName>
        <fullName evidence="5">4Fe-4S binding domain protein</fullName>
    </submittedName>
</protein>
<dbReference type="Gene3D" id="3.30.70.20">
    <property type="match status" value="1"/>
</dbReference>
<dbReference type="RefSeq" id="WP_080804970.1">
    <property type="nucleotide sequence ID" value="NZ_LT828549.1"/>
</dbReference>
<dbReference type="GO" id="GO:0046872">
    <property type="term" value="F:metal ion binding"/>
    <property type="evidence" value="ECO:0007669"/>
    <property type="project" value="UniProtKB-KW"/>
</dbReference>
<gene>
    <name evidence="5" type="ORF">MTBBW1_1410012</name>
</gene>
<keyword evidence="2" id="KW-0408">Iron</keyword>
<dbReference type="InterPro" id="IPR017896">
    <property type="entry name" value="4Fe4S_Fe-S-bd"/>
</dbReference>
<keyword evidence="3" id="KW-0411">Iron-sulfur</keyword>
<name>A0A1W1H889_9BACT</name>
<dbReference type="SUPFAM" id="SSF54862">
    <property type="entry name" value="4Fe-4S ferredoxins"/>
    <property type="match status" value="1"/>
</dbReference>
<dbReference type="OrthoDB" id="5488678at2"/>
<dbReference type="Proteomes" id="UP000191931">
    <property type="component" value="Unassembled WGS sequence"/>
</dbReference>
<evidence type="ECO:0000256" key="3">
    <source>
        <dbReference type="ARBA" id="ARBA00023014"/>
    </source>
</evidence>
<proteinExistence type="predicted"/>
<sequence length="387" mass="43096">MRKKYFAYRSLQKHLDSHPIGFPASVSGADIRLLKHIFTPEEAMIACCLSHKFEPIDDIFQRAEHLIKSPALLEKALDRIQKKGGIESILKEGKKHYCNAPLVVGFYEMQMERMSPEFLKDFDDYTGEINFGLAFLATARPQMRTIPINKSILPTQNVSTFDEISLLLEQAEGPFVIVPCICRKKKEMEGEPCKITDRKETCLAVGQIAATCIAGEFGREITRKEAFSIIEKNQKDGLVLQPSNTRTLEFLCSCCGCCCGMLTLHQKLPLPMEFRESNFYASVDAVKCNGCGVCAKRCQVGAISFSESKEPKAFIDLDICMGCGVCVPTCPGKAITLVKKSLLTEPPIDRNELHREIMDGKKAFGKTRVALKLLKGVVKKGKTAILK</sequence>
<keyword evidence="6" id="KW-1185">Reference proteome</keyword>
<dbReference type="STRING" id="1246637.MTBBW1_1410012"/>
<evidence type="ECO:0000256" key="2">
    <source>
        <dbReference type="ARBA" id="ARBA00023004"/>
    </source>
</evidence>
<dbReference type="AlphaFoldDB" id="A0A1W1H889"/>
<feature type="domain" description="4Fe-4S ferredoxin-type" evidence="4">
    <location>
        <begin position="311"/>
        <end position="340"/>
    </location>
</feature>
<evidence type="ECO:0000259" key="4">
    <source>
        <dbReference type="PROSITE" id="PS51379"/>
    </source>
</evidence>
<dbReference type="PROSITE" id="PS00198">
    <property type="entry name" value="4FE4S_FER_1"/>
    <property type="match status" value="1"/>
</dbReference>